<dbReference type="KEGG" id="gur:Gura_2881"/>
<dbReference type="HOGENOM" id="CLU_2093359_0_0_7"/>
<evidence type="ECO:0000313" key="2">
    <source>
        <dbReference type="Proteomes" id="UP000006695"/>
    </source>
</evidence>
<proteinExistence type="predicted"/>
<dbReference type="AlphaFoldDB" id="A5G5I5"/>
<sequence>MKLTQFSQIEYSRILDLNGARNKGYSQSECENILVAAGATTMQAKNGAYVYLHHGSKISATRRASRSEYEHLLNDFEGREKESKECIQHLENMGFSYGQAKTAVYNYRVKHGLIGK</sequence>
<dbReference type="EMBL" id="CP000698">
    <property type="protein sequence ID" value="ABQ27053.1"/>
    <property type="molecule type" value="Genomic_DNA"/>
</dbReference>
<reference evidence="1 2" key="1">
    <citation type="submission" date="2007-05" db="EMBL/GenBank/DDBJ databases">
        <title>Complete sequence of Geobacter uraniireducens Rf4.</title>
        <authorList>
            <consortium name="US DOE Joint Genome Institute"/>
            <person name="Copeland A."/>
            <person name="Lucas S."/>
            <person name="Lapidus A."/>
            <person name="Barry K."/>
            <person name="Detter J.C."/>
            <person name="Glavina del Rio T."/>
            <person name="Hammon N."/>
            <person name="Israni S."/>
            <person name="Dalin E."/>
            <person name="Tice H."/>
            <person name="Pitluck S."/>
            <person name="Chertkov O."/>
            <person name="Brettin T."/>
            <person name="Bruce D."/>
            <person name="Han C."/>
            <person name="Schmutz J."/>
            <person name="Larimer F."/>
            <person name="Land M."/>
            <person name="Hauser L."/>
            <person name="Kyrpides N."/>
            <person name="Mikhailova N."/>
            <person name="Shelobolina E."/>
            <person name="Aklujkar M."/>
            <person name="Lovley D."/>
            <person name="Richardson P."/>
        </authorList>
    </citation>
    <scope>NUCLEOTIDE SEQUENCE [LARGE SCALE GENOMIC DNA]</scope>
    <source>
        <strain evidence="1 2">Rf4</strain>
    </source>
</reference>
<accession>A5G5I5</accession>
<organism evidence="1 2">
    <name type="scientific">Geotalea uraniireducens (strain Rf4)</name>
    <name type="common">Geobacter uraniireducens</name>
    <dbReference type="NCBI Taxonomy" id="351605"/>
    <lineage>
        <taxon>Bacteria</taxon>
        <taxon>Pseudomonadati</taxon>
        <taxon>Thermodesulfobacteriota</taxon>
        <taxon>Desulfuromonadia</taxon>
        <taxon>Geobacterales</taxon>
        <taxon>Geobacteraceae</taxon>
        <taxon>Geotalea</taxon>
    </lineage>
</organism>
<name>A5G5I5_GEOUR</name>
<dbReference type="Proteomes" id="UP000006695">
    <property type="component" value="Chromosome"/>
</dbReference>
<keyword evidence="2" id="KW-1185">Reference proteome</keyword>
<gene>
    <name evidence="1" type="ordered locus">Gura_2881</name>
</gene>
<dbReference type="STRING" id="351605.Gura_2881"/>
<evidence type="ECO:0000313" key="1">
    <source>
        <dbReference type="EMBL" id="ABQ27053.1"/>
    </source>
</evidence>
<dbReference type="RefSeq" id="WP_011939725.1">
    <property type="nucleotide sequence ID" value="NC_009483.1"/>
</dbReference>
<protein>
    <submittedName>
        <fullName evidence="1">Uncharacterized protein</fullName>
    </submittedName>
</protein>